<reference evidence="5" key="1">
    <citation type="submission" date="2025-08" db="UniProtKB">
        <authorList>
            <consortium name="Ensembl"/>
        </authorList>
    </citation>
    <scope>IDENTIFICATION</scope>
</reference>
<dbReference type="GO" id="GO:0004180">
    <property type="term" value="F:carboxypeptidase activity"/>
    <property type="evidence" value="ECO:0007669"/>
    <property type="project" value="UniProtKB-KW"/>
</dbReference>
<keyword evidence="2" id="KW-0645">Protease</keyword>
<evidence type="ECO:0000259" key="4">
    <source>
        <dbReference type="Pfam" id="PF18027"/>
    </source>
</evidence>
<keyword evidence="2" id="KW-0121">Carboxypeptidase</keyword>
<organism evidence="5 6">
    <name type="scientific">Leptobrachium leishanense</name>
    <name type="common">Leishan spiny toad</name>
    <dbReference type="NCBI Taxonomy" id="445787"/>
    <lineage>
        <taxon>Eukaryota</taxon>
        <taxon>Metazoa</taxon>
        <taxon>Chordata</taxon>
        <taxon>Craniata</taxon>
        <taxon>Vertebrata</taxon>
        <taxon>Euteleostomi</taxon>
        <taxon>Amphibia</taxon>
        <taxon>Batrachia</taxon>
        <taxon>Anura</taxon>
        <taxon>Pelobatoidea</taxon>
        <taxon>Megophryidae</taxon>
        <taxon>Leptobrachium</taxon>
    </lineage>
</organism>
<dbReference type="GeneTree" id="ENSGT00940000160936"/>
<dbReference type="Gene3D" id="2.60.40.3120">
    <property type="match status" value="1"/>
</dbReference>
<dbReference type="Proteomes" id="UP000694569">
    <property type="component" value="Unplaced"/>
</dbReference>
<dbReference type="PANTHER" id="PTHR12756">
    <property type="entry name" value="CYTOSOLIC CARBOXYPEPTIDASE"/>
    <property type="match status" value="1"/>
</dbReference>
<dbReference type="OrthoDB" id="10253041at2759"/>
<dbReference type="Pfam" id="PF18027">
    <property type="entry name" value="Pepdidase_M14_N"/>
    <property type="match status" value="1"/>
</dbReference>
<dbReference type="Gene3D" id="1.25.10.10">
    <property type="entry name" value="Leucine-rich Repeat Variant"/>
    <property type="match status" value="1"/>
</dbReference>
<dbReference type="SUPFAM" id="SSF53187">
    <property type="entry name" value="Zn-dependent exopeptidases"/>
    <property type="match status" value="1"/>
</dbReference>
<feature type="region of interest" description="Disordered" evidence="3">
    <location>
        <begin position="368"/>
        <end position="390"/>
    </location>
</feature>
<keyword evidence="2" id="KW-0378">Hydrolase</keyword>
<feature type="domain" description="Cytosolic carboxypeptidase N-terminal" evidence="4">
    <location>
        <begin position="598"/>
        <end position="685"/>
    </location>
</feature>
<evidence type="ECO:0000256" key="2">
    <source>
        <dbReference type="ARBA" id="ARBA00022645"/>
    </source>
</evidence>
<dbReference type="PANTHER" id="PTHR12756:SF5">
    <property type="entry name" value="CYTOSOLIC CARBOXYPEPTIDASE 4"/>
    <property type="match status" value="1"/>
</dbReference>
<dbReference type="Ensembl" id="ENSLLET00000016824.1">
    <property type="protein sequence ID" value="ENSLLEP00000016203.1"/>
    <property type="gene ID" value="ENSLLEG00000010067.1"/>
</dbReference>
<name>A0A8C5MRV4_9ANUR</name>
<gene>
    <name evidence="5" type="primary">AGBL1</name>
</gene>
<evidence type="ECO:0000313" key="5">
    <source>
        <dbReference type="Ensembl" id="ENSLLEP00000016203.1"/>
    </source>
</evidence>
<accession>A0A8C5MRV4</accession>
<reference evidence="5" key="2">
    <citation type="submission" date="2025-09" db="UniProtKB">
        <authorList>
            <consortium name="Ensembl"/>
        </authorList>
    </citation>
    <scope>IDENTIFICATION</scope>
</reference>
<dbReference type="Pfam" id="PF25571">
    <property type="entry name" value="TPR_CCP1_N"/>
    <property type="match status" value="1"/>
</dbReference>
<dbReference type="InterPro" id="IPR011989">
    <property type="entry name" value="ARM-like"/>
</dbReference>
<dbReference type="InterPro" id="IPR040626">
    <property type="entry name" value="Pepdidase_M14_N"/>
</dbReference>
<proteinExistence type="predicted"/>
<dbReference type="InterPro" id="IPR050821">
    <property type="entry name" value="Cytosolic_carboxypeptidase"/>
</dbReference>
<keyword evidence="6" id="KW-1185">Reference proteome</keyword>
<feature type="compositionally biased region" description="Polar residues" evidence="3">
    <location>
        <begin position="378"/>
        <end position="390"/>
    </location>
</feature>
<dbReference type="AlphaFoldDB" id="A0A8C5MRV4"/>
<protein>
    <submittedName>
        <fullName evidence="5">AGBL carboxypeptidase 1</fullName>
    </submittedName>
</protein>
<dbReference type="SUPFAM" id="SSF48371">
    <property type="entry name" value="ARM repeat"/>
    <property type="match status" value="1"/>
</dbReference>
<evidence type="ECO:0000313" key="6">
    <source>
        <dbReference type="Proteomes" id="UP000694569"/>
    </source>
</evidence>
<sequence length="804" mass="91544">MAAEGSSGLQVLLSTLQSSDDRDVIQNILSVLSELLSVGTHKRIHYMISKGGSEALLQTLVNLGRSDSKDYSLLIPLLRLLVRVGQKDANIGEKCQKLEATDVTLSLARRNLTKFEFLAPCLDAIRMYASNVPTGSMLGINGAMELLFKVITPYNRRHTQTIKAAIDALAALLKSKSNGRRAVNRGYVNGLLQFYQDWHSCDSSNNFISIRRGLLRCLKHITNVRSGRDAFLQAKGMEILFTTAQDCLPYKNMDSLVNAAIQVLRKCCPKCTLPMSTIRSSYAFHIPGTPRSDVPVKTCSQDDDSEDEEEIELEKTLENLEIKDDDDDLETDLNKLKFKPNLDRPEVDLKQYKTLFPELDHNFKDLEAEPEDGLNDKGNISSKPNPYSCNNLATPKTKGDIGGKGASCTDGKTSPGTALENCKLRKKSIDANIMENESKNDIGEINRLQNHSKNLTSATLFRRNLEEPGLLTRNSITSFKVCRSDGDESENFKIVNQLLECHRGNIPFHNPQIYMNNAEGTKSVPDFKLLAFPDFWGHCSPPYSQKLEEKKYGSQRDNILDDIQRSLQPRNLLNRVVFDLDNSSLPENSEQFDTLKFYSKFESGNLRNVIQVREFEYDLIMNADVNTSQHHQWFYFEVSAMRANVPYRFNVINCEKVNSQFNYGMQPLIYSVTEALRGKSYWVRTGHNIAYYKNLFCFRAPEEKKRRRYYTLTFTLKFPHNDDVCYLAYHYPYTYTALTSHLQLLEQRLDSKKIYFKQQTMCHTLGGNPCPIVTITARPTSRCQSYLQELGEGGWNYRKAAKKH</sequence>
<evidence type="ECO:0000256" key="1">
    <source>
        <dbReference type="ARBA" id="ARBA00001947"/>
    </source>
</evidence>
<evidence type="ECO:0000256" key="3">
    <source>
        <dbReference type="SAM" id="MobiDB-lite"/>
    </source>
</evidence>
<dbReference type="InterPro" id="IPR016024">
    <property type="entry name" value="ARM-type_fold"/>
</dbReference>
<comment type="cofactor">
    <cofactor evidence="1">
        <name>Zn(2+)</name>
        <dbReference type="ChEBI" id="CHEBI:29105"/>
    </cofactor>
</comment>